<dbReference type="EMBL" id="LJSX01000020">
    <property type="protein sequence ID" value="KPQ09936.1"/>
    <property type="molecule type" value="Genomic_DNA"/>
</dbReference>
<feature type="region of interest" description="Disordered" evidence="6">
    <location>
        <begin position="349"/>
        <end position="369"/>
    </location>
</feature>
<dbReference type="InterPro" id="IPR050319">
    <property type="entry name" value="ABC_transp_ATP-bind"/>
</dbReference>
<evidence type="ECO:0000313" key="10">
    <source>
        <dbReference type="Proteomes" id="UP000050497"/>
    </source>
</evidence>
<dbReference type="NCBIfam" id="TIGR01727">
    <property type="entry name" value="oligo_HPY"/>
    <property type="match status" value="1"/>
</dbReference>
<name>A0A0P7Y6P6_9HYPH</name>
<dbReference type="SUPFAM" id="SSF52540">
    <property type="entry name" value="P-loop containing nucleoside triphosphate hydrolases"/>
    <property type="match status" value="1"/>
</dbReference>
<proteinExistence type="inferred from homology"/>
<dbReference type="InterPro" id="IPR003439">
    <property type="entry name" value="ABC_transporter-like_ATP-bd"/>
</dbReference>
<evidence type="ECO:0000256" key="1">
    <source>
        <dbReference type="ARBA" id="ARBA00004417"/>
    </source>
</evidence>
<evidence type="ECO:0000256" key="4">
    <source>
        <dbReference type="ARBA" id="ARBA00022741"/>
    </source>
</evidence>
<dbReference type="SMART" id="SM00382">
    <property type="entry name" value="AAA"/>
    <property type="match status" value="1"/>
</dbReference>
<sequence length="369" mass="39954">MTTQADNNPVKAGTAASPGIAPGASAPILELGQVHKRFVRSLDMAEKIANLFGAGLEDQVVRAVDDVNLSVAKGEVVGLVGESGCGKSTLGRVIAGILEASAGTVKYHGKEVSKMVGTERRATDLAIQMIFQDPMASLNPRMRVVDIIGEAPVVHGIIRRNEIDGYVSEVMRKVGLDPATRMRYPHQFSGGQRARIGIARALAVNPKVLVCDESTAALDVSIQAQVLNLFMDLRRELDLTYVFVSHDLGVVEHISDRVAVMYLGRIVELAGTDAIFERPNHPYTRALLDEVPRLDAKKKHFTALKGEIPSPLTPPPGCHFHPRCPFAFDRCRQERPALKDVGKGRLSACHLNDTPEGNPLMRENAPAVG</sequence>
<dbReference type="PROSITE" id="PS00211">
    <property type="entry name" value="ABC_TRANSPORTER_1"/>
    <property type="match status" value="1"/>
</dbReference>
<dbReference type="PANTHER" id="PTHR43776">
    <property type="entry name" value="TRANSPORT ATP-BINDING PROTEIN"/>
    <property type="match status" value="1"/>
</dbReference>
<keyword evidence="5 8" id="KW-0067">ATP-binding</keyword>
<dbReference type="GO" id="GO:0005524">
    <property type="term" value="F:ATP binding"/>
    <property type="evidence" value="ECO:0007669"/>
    <property type="project" value="UniProtKB-KW"/>
</dbReference>
<evidence type="ECO:0000313" key="8">
    <source>
        <dbReference type="EMBL" id="KPQ09936.1"/>
    </source>
</evidence>
<keyword evidence="3" id="KW-0813">Transport</keyword>
<dbReference type="InterPro" id="IPR017871">
    <property type="entry name" value="ABC_transporter-like_CS"/>
</dbReference>
<evidence type="ECO:0000259" key="7">
    <source>
        <dbReference type="PROSITE" id="PS50893"/>
    </source>
</evidence>
<dbReference type="GO" id="GO:0055085">
    <property type="term" value="P:transmembrane transport"/>
    <property type="evidence" value="ECO:0007669"/>
    <property type="project" value="UniProtKB-ARBA"/>
</dbReference>
<protein>
    <submittedName>
        <fullName evidence="8">Peptide/nickel transport system ATP-binding protein</fullName>
    </submittedName>
</protein>
<dbReference type="FunFam" id="3.40.50.300:FF:000016">
    <property type="entry name" value="Oligopeptide ABC transporter ATP-binding component"/>
    <property type="match status" value="1"/>
</dbReference>
<dbReference type="Proteomes" id="UP000182800">
    <property type="component" value="Unassembled WGS sequence"/>
</dbReference>
<evidence type="ECO:0000313" key="9">
    <source>
        <dbReference type="EMBL" id="SCC80873.1"/>
    </source>
</evidence>
<feature type="domain" description="ABC transporter" evidence="7">
    <location>
        <begin position="39"/>
        <end position="288"/>
    </location>
</feature>
<dbReference type="PANTHER" id="PTHR43776:SF7">
    <property type="entry name" value="D,D-DIPEPTIDE TRANSPORT ATP-BINDING PROTEIN DDPF-RELATED"/>
    <property type="match status" value="1"/>
</dbReference>
<dbReference type="Pfam" id="PF00005">
    <property type="entry name" value="ABC_tran"/>
    <property type="match status" value="1"/>
</dbReference>
<dbReference type="AlphaFoldDB" id="A0A0P7Y6P6"/>
<dbReference type="Pfam" id="PF08352">
    <property type="entry name" value="oligo_HPY"/>
    <property type="match status" value="1"/>
</dbReference>
<comment type="caution">
    <text evidence="8">The sequence shown here is derived from an EMBL/GenBank/DDBJ whole genome shotgun (WGS) entry which is preliminary data.</text>
</comment>
<dbReference type="InterPro" id="IPR003593">
    <property type="entry name" value="AAA+_ATPase"/>
</dbReference>
<dbReference type="InterPro" id="IPR013563">
    <property type="entry name" value="Oligopep_ABC_C"/>
</dbReference>
<evidence type="ECO:0000256" key="5">
    <source>
        <dbReference type="ARBA" id="ARBA00022840"/>
    </source>
</evidence>
<comment type="similarity">
    <text evidence="2">Belongs to the ABC transporter superfamily.</text>
</comment>
<comment type="subcellular location">
    <subcellularLocation>
        <location evidence="1">Cell inner membrane</location>
        <topology evidence="1">Peripheral membrane protein</topology>
    </subcellularLocation>
</comment>
<dbReference type="OrthoDB" id="7328866at2"/>
<dbReference type="Proteomes" id="UP000050497">
    <property type="component" value="Unassembled WGS sequence"/>
</dbReference>
<keyword evidence="11" id="KW-1185">Reference proteome</keyword>
<dbReference type="EMBL" id="FMBM01000002">
    <property type="protein sequence ID" value="SCC80873.1"/>
    <property type="molecule type" value="Genomic_DNA"/>
</dbReference>
<accession>A0A0P7Y6P6</accession>
<dbReference type="CDD" id="cd03257">
    <property type="entry name" value="ABC_NikE_OppD_transporters"/>
    <property type="match status" value="1"/>
</dbReference>
<reference evidence="9 11" key="2">
    <citation type="submission" date="2016-08" db="EMBL/GenBank/DDBJ databases">
        <authorList>
            <person name="Varghese N."/>
            <person name="Submissions Spin"/>
        </authorList>
    </citation>
    <scope>NUCLEOTIDE SEQUENCE [LARGE SCALE GENOMIC DNA]</scope>
    <source>
        <strain evidence="9 11">HL-109</strain>
    </source>
</reference>
<dbReference type="PROSITE" id="PS50893">
    <property type="entry name" value="ABC_TRANSPORTER_2"/>
    <property type="match status" value="1"/>
</dbReference>
<gene>
    <name evidence="9" type="ORF">GA0071312_1801</name>
    <name evidence="8" type="ORF">HLUCCO17_12585</name>
</gene>
<keyword evidence="4" id="KW-0547">Nucleotide-binding</keyword>
<dbReference type="GO" id="GO:0005886">
    <property type="term" value="C:plasma membrane"/>
    <property type="evidence" value="ECO:0007669"/>
    <property type="project" value="UniProtKB-SubCell"/>
</dbReference>
<dbReference type="InterPro" id="IPR027417">
    <property type="entry name" value="P-loop_NTPase"/>
</dbReference>
<evidence type="ECO:0000256" key="6">
    <source>
        <dbReference type="SAM" id="MobiDB-lite"/>
    </source>
</evidence>
<dbReference type="STRING" id="1653334.GA0071312_1801"/>
<evidence type="ECO:0000256" key="3">
    <source>
        <dbReference type="ARBA" id="ARBA00022448"/>
    </source>
</evidence>
<dbReference type="GO" id="GO:0016887">
    <property type="term" value="F:ATP hydrolysis activity"/>
    <property type="evidence" value="ECO:0007669"/>
    <property type="project" value="InterPro"/>
</dbReference>
<dbReference type="GO" id="GO:0015833">
    <property type="term" value="P:peptide transport"/>
    <property type="evidence" value="ECO:0007669"/>
    <property type="project" value="InterPro"/>
</dbReference>
<evidence type="ECO:0000256" key="2">
    <source>
        <dbReference type="ARBA" id="ARBA00005417"/>
    </source>
</evidence>
<dbReference type="Gene3D" id="3.40.50.300">
    <property type="entry name" value="P-loop containing nucleotide triphosphate hydrolases"/>
    <property type="match status" value="1"/>
</dbReference>
<reference evidence="8 10" key="1">
    <citation type="submission" date="2015-09" db="EMBL/GenBank/DDBJ databases">
        <title>Identification and resolution of microdiversity through metagenomic sequencing of parallel consortia.</title>
        <authorList>
            <person name="Nelson W.C."/>
            <person name="Romine M.F."/>
            <person name="Lindemann S.R."/>
        </authorList>
    </citation>
    <scope>NUCLEOTIDE SEQUENCE [LARGE SCALE GENOMIC DNA]</scope>
    <source>
        <strain evidence="8">HL-109</strain>
    </source>
</reference>
<evidence type="ECO:0000313" key="11">
    <source>
        <dbReference type="Proteomes" id="UP000182800"/>
    </source>
</evidence>
<organism evidence="8 10">
    <name type="scientific">Saliniramus fredricksonii</name>
    <dbReference type="NCBI Taxonomy" id="1653334"/>
    <lineage>
        <taxon>Bacteria</taxon>
        <taxon>Pseudomonadati</taxon>
        <taxon>Pseudomonadota</taxon>
        <taxon>Alphaproteobacteria</taxon>
        <taxon>Hyphomicrobiales</taxon>
        <taxon>Salinarimonadaceae</taxon>
        <taxon>Saliniramus</taxon>
    </lineage>
</organism>